<dbReference type="AlphaFoldDB" id="A0A0L8G9T4"/>
<evidence type="ECO:0000256" key="11">
    <source>
        <dbReference type="ARBA" id="ARBA00023157"/>
    </source>
</evidence>
<evidence type="ECO:0000256" key="1">
    <source>
        <dbReference type="ARBA" id="ARBA00001947"/>
    </source>
</evidence>
<dbReference type="SMART" id="SM00631">
    <property type="entry name" value="Zn_pept"/>
    <property type="match status" value="1"/>
</dbReference>
<dbReference type="SUPFAM" id="SSF53187">
    <property type="entry name" value="Zn-dependent exopeptidases"/>
    <property type="match status" value="1"/>
</dbReference>
<dbReference type="EMBL" id="KQ423213">
    <property type="protein sequence ID" value="KOF73325.1"/>
    <property type="molecule type" value="Genomic_DNA"/>
</dbReference>
<gene>
    <name evidence="16" type="ORF">OCBIM_22038085mg</name>
</gene>
<dbReference type="PANTHER" id="PTHR11705:SF140">
    <property type="entry name" value="FI02848P-RELATED"/>
    <property type="match status" value="1"/>
</dbReference>
<dbReference type="OrthoDB" id="3626597at2759"/>
<keyword evidence="14" id="KW-0812">Transmembrane</keyword>
<protein>
    <recommendedName>
        <fullName evidence="15">Peptidase M14 domain-containing protein</fullName>
    </recommendedName>
</protein>
<dbReference type="GO" id="GO:0006508">
    <property type="term" value="P:proteolysis"/>
    <property type="evidence" value="ECO:0007669"/>
    <property type="project" value="UniProtKB-KW"/>
</dbReference>
<dbReference type="PRINTS" id="PR00765">
    <property type="entry name" value="CRBOXYPTASEA"/>
</dbReference>
<dbReference type="CDD" id="cd03860">
    <property type="entry name" value="M14_CP_A-B_like"/>
    <property type="match status" value="1"/>
</dbReference>
<keyword evidence="7" id="KW-0479">Metal-binding</keyword>
<dbReference type="OMA" id="YHYPETL"/>
<sequence>MSALLSFVITMAVAVVVFLVVVVIDMVGVTGTPLKVPGSNTTQGYSTLISKEEVLRAETGHNGIDIDHYLALQEYSGFMKEINSSYPNAEVMIYGKSYEGRDLMAVKFYRNSCNPTIFVEAGIHAREWIASAVTFKIINTIARNSSQDEEMSKLLDLYNWVFVPLVNPDGYDFSRHENRYWRKNKRVVTKNCTGVDLNRNFDINWGTVDASDDPCSDIYCGKAPFSEPETQSLKTFIQASWPLIGYISLHAYAQLIICPYSYTKATPEDFEELAKLAENVTRAIYNTTGEQYLVGEGSRALYEASGCSTDWVKKVLGVKYSYAIEMRPTDNDTRGFSLPASEIEPTSRDIFVALKTFANGFKRNISYLRDSLKNCNNTEEAQKETGRG</sequence>
<dbReference type="InterPro" id="IPR000834">
    <property type="entry name" value="Peptidase_M14"/>
</dbReference>
<feature type="transmembrane region" description="Helical" evidence="14">
    <location>
        <begin position="7"/>
        <end position="29"/>
    </location>
</feature>
<evidence type="ECO:0000256" key="12">
    <source>
        <dbReference type="ARBA" id="ARBA00057299"/>
    </source>
</evidence>
<keyword evidence="14" id="KW-1133">Transmembrane helix</keyword>
<evidence type="ECO:0000256" key="6">
    <source>
        <dbReference type="ARBA" id="ARBA00022670"/>
    </source>
</evidence>
<evidence type="ECO:0000256" key="7">
    <source>
        <dbReference type="ARBA" id="ARBA00022723"/>
    </source>
</evidence>
<keyword evidence="11" id="KW-1015">Disulfide bond</keyword>
<dbReference type="PANTHER" id="PTHR11705">
    <property type="entry name" value="PROTEASE FAMILY M14 CARBOXYPEPTIDASE A,B"/>
    <property type="match status" value="1"/>
</dbReference>
<feature type="active site" description="Proton donor/acceptor" evidence="13">
    <location>
        <position position="325"/>
    </location>
</feature>
<dbReference type="GO" id="GO:0005615">
    <property type="term" value="C:extracellular space"/>
    <property type="evidence" value="ECO:0007669"/>
    <property type="project" value="TreeGrafter"/>
</dbReference>
<feature type="domain" description="Peptidase M14" evidence="15">
    <location>
        <begin position="68"/>
        <end position="361"/>
    </location>
</feature>
<keyword evidence="5" id="KW-0121">Carboxypeptidase</keyword>
<keyword evidence="6" id="KW-0645">Protease</keyword>
<accession>A0A0L8G9T4</accession>
<evidence type="ECO:0000259" key="15">
    <source>
        <dbReference type="PROSITE" id="PS52035"/>
    </source>
</evidence>
<dbReference type="PROSITE" id="PS52035">
    <property type="entry name" value="PEPTIDASE_M14"/>
    <property type="match status" value="1"/>
</dbReference>
<evidence type="ECO:0000256" key="14">
    <source>
        <dbReference type="SAM" id="Phobius"/>
    </source>
</evidence>
<dbReference type="InterPro" id="IPR057246">
    <property type="entry name" value="CARBOXYPEPT_ZN_1"/>
</dbReference>
<dbReference type="Pfam" id="PF00246">
    <property type="entry name" value="Peptidase_M14"/>
    <property type="match status" value="1"/>
</dbReference>
<evidence type="ECO:0000256" key="5">
    <source>
        <dbReference type="ARBA" id="ARBA00022645"/>
    </source>
</evidence>
<keyword evidence="8" id="KW-0378">Hydrolase</keyword>
<proteinExistence type="inferred from homology"/>
<keyword evidence="14" id="KW-0472">Membrane</keyword>
<comment type="subcellular location">
    <subcellularLocation>
        <location evidence="2">Secreted</location>
    </subcellularLocation>
</comment>
<name>A0A0L8G9T4_OCTBM</name>
<evidence type="ECO:0000256" key="8">
    <source>
        <dbReference type="ARBA" id="ARBA00022801"/>
    </source>
</evidence>
<keyword evidence="9" id="KW-0862">Zinc</keyword>
<evidence type="ECO:0000256" key="13">
    <source>
        <dbReference type="PROSITE-ProRule" id="PRU01379"/>
    </source>
</evidence>
<comment type="cofactor">
    <cofactor evidence="1">
        <name>Zn(2+)</name>
        <dbReference type="ChEBI" id="CHEBI:29105"/>
    </cofactor>
</comment>
<comment type="similarity">
    <text evidence="3 13">Belongs to the peptidase M14 family.</text>
</comment>
<dbReference type="GO" id="GO:0008270">
    <property type="term" value="F:zinc ion binding"/>
    <property type="evidence" value="ECO:0007669"/>
    <property type="project" value="InterPro"/>
</dbReference>
<evidence type="ECO:0000256" key="4">
    <source>
        <dbReference type="ARBA" id="ARBA00022525"/>
    </source>
</evidence>
<dbReference type="PROSITE" id="PS00132">
    <property type="entry name" value="CARBOXYPEPT_ZN_1"/>
    <property type="match status" value="1"/>
</dbReference>
<keyword evidence="10" id="KW-0482">Metalloprotease</keyword>
<dbReference type="KEGG" id="obi:106878458"/>
<dbReference type="Gene3D" id="3.40.630.10">
    <property type="entry name" value="Zn peptidases"/>
    <property type="match status" value="1"/>
</dbReference>
<evidence type="ECO:0000313" key="16">
    <source>
        <dbReference type="EMBL" id="KOF73325.1"/>
    </source>
</evidence>
<evidence type="ECO:0000256" key="2">
    <source>
        <dbReference type="ARBA" id="ARBA00004613"/>
    </source>
</evidence>
<organism evidence="16">
    <name type="scientific">Octopus bimaculoides</name>
    <name type="common">California two-spotted octopus</name>
    <dbReference type="NCBI Taxonomy" id="37653"/>
    <lineage>
        <taxon>Eukaryota</taxon>
        <taxon>Metazoa</taxon>
        <taxon>Spiralia</taxon>
        <taxon>Lophotrochozoa</taxon>
        <taxon>Mollusca</taxon>
        <taxon>Cephalopoda</taxon>
        <taxon>Coleoidea</taxon>
        <taxon>Octopodiformes</taxon>
        <taxon>Octopoda</taxon>
        <taxon>Incirrata</taxon>
        <taxon>Octopodidae</taxon>
        <taxon>Octopus</taxon>
    </lineage>
</organism>
<reference evidence="16" key="1">
    <citation type="submission" date="2015-07" db="EMBL/GenBank/DDBJ databases">
        <title>MeaNS - Measles Nucleotide Surveillance Program.</title>
        <authorList>
            <person name="Tran T."/>
            <person name="Druce J."/>
        </authorList>
    </citation>
    <scope>NUCLEOTIDE SEQUENCE</scope>
    <source>
        <strain evidence="16">UCB-OBI-ISO-001</strain>
        <tissue evidence="16">Gonad</tissue>
    </source>
</reference>
<evidence type="ECO:0000256" key="3">
    <source>
        <dbReference type="ARBA" id="ARBA00005988"/>
    </source>
</evidence>
<comment type="function">
    <text evidence="12">Involved in the digestion of the blood meal.</text>
</comment>
<evidence type="ECO:0000256" key="10">
    <source>
        <dbReference type="ARBA" id="ARBA00023049"/>
    </source>
</evidence>
<dbReference type="FunFam" id="3.40.630.10:FF:000040">
    <property type="entry name" value="zinc carboxypeptidase"/>
    <property type="match status" value="1"/>
</dbReference>
<dbReference type="GO" id="GO:0004181">
    <property type="term" value="F:metallocarboxypeptidase activity"/>
    <property type="evidence" value="ECO:0007669"/>
    <property type="project" value="InterPro"/>
</dbReference>
<keyword evidence="4" id="KW-0964">Secreted</keyword>
<evidence type="ECO:0000256" key="9">
    <source>
        <dbReference type="ARBA" id="ARBA00022833"/>
    </source>
</evidence>